<dbReference type="GO" id="GO:0005886">
    <property type="term" value="C:plasma membrane"/>
    <property type="evidence" value="ECO:0007669"/>
    <property type="project" value="UniProtKB-SubCell"/>
</dbReference>
<evidence type="ECO:0000256" key="6">
    <source>
        <dbReference type="ARBA" id="ARBA00023136"/>
    </source>
</evidence>
<dbReference type="EMBL" id="JAIUEN010000084">
    <property type="protein sequence ID" value="MCE3362751.1"/>
    <property type="molecule type" value="Genomic_DNA"/>
</dbReference>
<evidence type="ECO:0000256" key="3">
    <source>
        <dbReference type="ARBA" id="ARBA00022475"/>
    </source>
</evidence>
<comment type="caution">
    <text evidence="8">The sequence shown here is derived from an EMBL/GenBank/DDBJ whole genome shotgun (WGS) entry which is preliminary data.</text>
</comment>
<sequence>MKKFRKVIKNQLKRKAKFILAPLKAGFKSKYSKKITKYASIHYNSRVLDDTILYQSRDGKSITDSPYAMFLQLINDKKYKEFTHIWVASDYNKKKEFKKQLKKYRKIIVVVKESDEYLEALCTSRYLINNSTFPAYFSKKDEQIYINTWHGTPLKHMGLDVPDNLVGSQNVIKNFLSSNYIISPNAHTTRILNNAFRLSNIYGGKILEIGYPRIDLTINNNKNHIKSLLKKHKVKIGNDKVILYAPTWRGTDVNNSIDNIEEVLKTVKLIEKNTNYQVLLKVHPFDYKKASKVKNLNPYLVPDDFDTNELLTVVDLLVTDYSSIFFDYLVTNNPIIFYSPDYDEYNSSRGFYITPDELPGPSVKSVDDLIEEINKAEDTRGKYKQIYKEFKSDYVPYEDGDVAKRAINQIFNNTFSIEKNNKKETILIYPGGMKNNGITTSAINLLENIDYNKYDVTIFLNNSKNKEILNNLAKVNENVRIILRKGPLLSSIKEYYKHLFIKNRGLLSFVEKNIYPKELYAREFKKIFGISRFDYVIDFSGYSMFWPKILLSTESKKKLIYMHSDIKSDMNRWVNGKRPHYLNLKGVITLYNSFDYLVSVSDETKNVNQKNLPNTIVQSKFTSAMNTLNLENINENKNKNNDFFTTSNKDNVLVSVINNEITTIPFNESDFKIISMGRLSPEKGFDVLISAFKLIVNEKDNVKLYILGDGPLRDQLIKLIYELELEDSVFLVGQKSNPFNIMSKCDLFTLTSHYEGQSMVLLESLTLKLDVLASDIPANRYVLKDGEYGMLVDNTPEKVAEGINKFIDKSVPEYKKFDPEKHNKKAMSEFYNLL</sequence>
<protein>
    <submittedName>
        <fullName evidence="8">CDP-glycerol glycerophosphotransferase family protein</fullName>
    </submittedName>
</protein>
<dbReference type="CDD" id="cd03811">
    <property type="entry name" value="GT4_GT28_WabH-like"/>
    <property type="match status" value="1"/>
</dbReference>
<organism evidence="8 9">
    <name type="scientific">Staphylococcus aureus</name>
    <dbReference type="NCBI Taxonomy" id="1280"/>
    <lineage>
        <taxon>Bacteria</taxon>
        <taxon>Bacillati</taxon>
        <taxon>Bacillota</taxon>
        <taxon>Bacilli</taxon>
        <taxon>Bacillales</taxon>
        <taxon>Staphylococcaceae</taxon>
        <taxon>Staphylococcus</taxon>
    </lineage>
</organism>
<keyword evidence="4" id="KW-0808">Transferase</keyword>
<dbReference type="Gene3D" id="3.40.50.2000">
    <property type="entry name" value="Glycogen Phosphorylase B"/>
    <property type="match status" value="2"/>
</dbReference>
<dbReference type="Pfam" id="PF04464">
    <property type="entry name" value="Glyphos_transf"/>
    <property type="match status" value="1"/>
</dbReference>
<dbReference type="PANTHER" id="PTHR37316">
    <property type="entry name" value="TEICHOIC ACID GLYCEROL-PHOSPHATE PRIMASE"/>
    <property type="match status" value="1"/>
</dbReference>
<name>A0AAW4Y9H1_STAAU</name>
<gene>
    <name evidence="8" type="ORF">LB359_10455</name>
</gene>
<comment type="subcellular location">
    <subcellularLocation>
        <location evidence="1">Cell membrane</location>
        <topology evidence="1">Peripheral membrane protein</topology>
    </subcellularLocation>
</comment>
<dbReference type="GO" id="GO:0019350">
    <property type="term" value="P:teichoic acid biosynthetic process"/>
    <property type="evidence" value="ECO:0007669"/>
    <property type="project" value="UniProtKB-KW"/>
</dbReference>
<dbReference type="InterPro" id="IPR001296">
    <property type="entry name" value="Glyco_trans_1"/>
</dbReference>
<dbReference type="GO" id="GO:0016757">
    <property type="term" value="F:glycosyltransferase activity"/>
    <property type="evidence" value="ECO:0007669"/>
    <property type="project" value="InterPro"/>
</dbReference>
<dbReference type="InterPro" id="IPR043149">
    <property type="entry name" value="TagF_N"/>
</dbReference>
<evidence type="ECO:0000256" key="1">
    <source>
        <dbReference type="ARBA" id="ARBA00004202"/>
    </source>
</evidence>
<dbReference type="InterPro" id="IPR051612">
    <property type="entry name" value="Teichoic_Acid_Biosynth"/>
</dbReference>
<dbReference type="Pfam" id="PF00534">
    <property type="entry name" value="Glycos_transf_1"/>
    <property type="match status" value="1"/>
</dbReference>
<evidence type="ECO:0000313" key="8">
    <source>
        <dbReference type="EMBL" id="MCE3362751.1"/>
    </source>
</evidence>
<evidence type="ECO:0000259" key="7">
    <source>
        <dbReference type="Pfam" id="PF00534"/>
    </source>
</evidence>
<keyword evidence="5" id="KW-0777">Teichoic acid biosynthesis</keyword>
<keyword evidence="6" id="KW-0472">Membrane</keyword>
<dbReference type="SUPFAM" id="SSF53756">
    <property type="entry name" value="UDP-Glycosyltransferase/glycogen phosphorylase"/>
    <property type="match status" value="2"/>
</dbReference>
<proteinExistence type="inferred from homology"/>
<dbReference type="InterPro" id="IPR007554">
    <property type="entry name" value="Glycerophosphate_synth"/>
</dbReference>
<reference evidence="8" key="1">
    <citation type="journal article" date="2021" name="Front Med (Lausanne)">
        <title>The Prevalence and Determinants of Fusidic Acid Resistance Among Methicillin-Resistant Staphylococcus aureus Clinical Isolates in China.</title>
        <authorList>
            <person name="Zhao H."/>
            <person name="Wang X."/>
            <person name="Wang B."/>
            <person name="Xu Y."/>
            <person name="Rao L."/>
            <person name="Wan B."/>
            <person name="Guo Y."/>
            <person name="Wu X."/>
            <person name="Yu J."/>
            <person name="Chen L."/>
            <person name="Li M."/>
            <person name="Yu F."/>
        </authorList>
    </citation>
    <scope>NUCLEOTIDE SEQUENCE</scope>
    <source>
        <strain evidence="8">NC-4</strain>
    </source>
</reference>
<keyword evidence="3" id="KW-1003">Cell membrane</keyword>
<reference evidence="8" key="2">
    <citation type="submission" date="2023-08" db="EMBL/GenBank/DDBJ databases">
        <authorList>
            <person name="Zhao H."/>
            <person name="Wang X."/>
        </authorList>
    </citation>
    <scope>NUCLEOTIDE SEQUENCE</scope>
    <source>
        <strain evidence="8">NC-4</strain>
    </source>
</reference>
<evidence type="ECO:0000313" key="9">
    <source>
        <dbReference type="Proteomes" id="UP001200271"/>
    </source>
</evidence>
<dbReference type="Gene3D" id="3.40.50.12580">
    <property type="match status" value="1"/>
</dbReference>
<evidence type="ECO:0000256" key="2">
    <source>
        <dbReference type="ARBA" id="ARBA00010488"/>
    </source>
</evidence>
<evidence type="ECO:0000256" key="4">
    <source>
        <dbReference type="ARBA" id="ARBA00022679"/>
    </source>
</evidence>
<dbReference type="RefSeq" id="WP_048665531.1">
    <property type="nucleotide sequence ID" value="NZ_BDYS01000017.1"/>
</dbReference>
<dbReference type="Proteomes" id="UP001200271">
    <property type="component" value="Unassembled WGS sequence"/>
</dbReference>
<dbReference type="AlphaFoldDB" id="A0AAW4Y9H1"/>
<dbReference type="Gene3D" id="3.40.50.11820">
    <property type="match status" value="1"/>
</dbReference>
<evidence type="ECO:0000256" key="5">
    <source>
        <dbReference type="ARBA" id="ARBA00022944"/>
    </source>
</evidence>
<comment type="similarity">
    <text evidence="2">Belongs to the CDP-glycerol glycerophosphotransferase family.</text>
</comment>
<dbReference type="InterPro" id="IPR043148">
    <property type="entry name" value="TagF_C"/>
</dbReference>
<feature type="domain" description="Glycosyl transferase family 1" evidence="7">
    <location>
        <begin position="664"/>
        <end position="818"/>
    </location>
</feature>
<dbReference type="PANTHER" id="PTHR37316:SF3">
    <property type="entry name" value="TEICHOIC ACID GLYCEROL-PHOSPHATE TRANSFERASE"/>
    <property type="match status" value="1"/>
</dbReference>
<dbReference type="GO" id="GO:0047355">
    <property type="term" value="F:CDP-glycerol glycerophosphotransferase activity"/>
    <property type="evidence" value="ECO:0007669"/>
    <property type="project" value="InterPro"/>
</dbReference>
<accession>A0AAW4Y9H1</accession>